<comment type="similarity">
    <text evidence="1 4">Belongs to the tektin family.</text>
</comment>
<dbReference type="OrthoDB" id="5788000at2759"/>
<comment type="subcellular location">
    <subcellularLocation>
        <location evidence="4">Cytoplasm</location>
        <location evidence="4">Cytoskeleton</location>
        <location evidence="4">Cilium axoneme</location>
    </subcellularLocation>
</comment>
<feature type="region of interest" description="Disordered" evidence="6">
    <location>
        <begin position="11"/>
        <end position="39"/>
    </location>
</feature>
<keyword evidence="4" id="KW-0966">Cell projection</keyword>
<evidence type="ECO:0000313" key="7">
    <source>
        <dbReference type="EMBL" id="PNF22228.1"/>
    </source>
</evidence>
<dbReference type="InterPro" id="IPR048256">
    <property type="entry name" value="Tektin-like"/>
</dbReference>
<dbReference type="Proteomes" id="UP000235965">
    <property type="component" value="Unassembled WGS sequence"/>
</dbReference>
<dbReference type="GO" id="GO:0005634">
    <property type="term" value="C:nucleus"/>
    <property type="evidence" value="ECO:0007669"/>
    <property type="project" value="TreeGrafter"/>
</dbReference>
<dbReference type="InParanoid" id="A0A2J7Q0W3"/>
<dbReference type="GO" id="GO:0060294">
    <property type="term" value="P:cilium movement involved in cell motility"/>
    <property type="evidence" value="ECO:0007669"/>
    <property type="project" value="UniProtKB-UniRule"/>
</dbReference>
<evidence type="ECO:0000256" key="3">
    <source>
        <dbReference type="ARBA" id="ARBA00023054"/>
    </source>
</evidence>
<evidence type="ECO:0000313" key="8">
    <source>
        <dbReference type="Proteomes" id="UP000235965"/>
    </source>
</evidence>
<keyword evidence="3 5" id="KW-0175">Coiled coil</keyword>
<dbReference type="GO" id="GO:0015630">
    <property type="term" value="C:microtubule cytoskeleton"/>
    <property type="evidence" value="ECO:0007669"/>
    <property type="project" value="UniProtKB-UniRule"/>
</dbReference>
<keyword evidence="4" id="KW-0282">Flagellum</keyword>
<keyword evidence="4" id="KW-0969">Cilium</keyword>
<sequence>MIGTSCYLPQKKSQKYGTPQMEMQDRASPHTQASDFFPQPENGSMVAQAICQPQPHVCSVSSCHEQPEKEAPCYLPEMRDKFPSSKVMTAQGESQKMGVTAPWAAGCIDCGPLAGLTGTRPVVDQYSITRYSEEEWRKHNADVLRGADKATHHAKVVDFNGRQCEIFTAADTDKKQSDNTRQLSQRVHDVHQRKTELKHAVRAMADEINTLELQRQRLRTAMGVLRMPEFIAGECINRRTARLEADLVRDKAEEELIKEAALIREAGDLMGQMLKQVEEQLKHNKAVKKRLEMDWSDKKESYEIEAINVGLRITSKTLLFKPGATCFPDGQSTPEGWEQYTRENLNLLKAEHKRSVELRHFLSSFMSDMARDLRTQADRVEMALAMRIAETDEARQRMENELLKTLQRITDTEMLIENLKQAIRNLDPAMKKAQTRLDNRLLRPQQESCRDIPHYGLVDEVKAISESVSALKAQLHQAEESRCSLMTARANLEREIIVKRKTLYVDRNRCHEIRSHYPSTVALTGY</sequence>
<proteinExistence type="inferred from homology"/>
<name>A0A2J7Q0W3_9NEOP</name>
<dbReference type="EMBL" id="NEVH01019960">
    <property type="protein sequence ID" value="PNF22228.1"/>
    <property type="molecule type" value="Genomic_DNA"/>
</dbReference>
<evidence type="ECO:0000256" key="5">
    <source>
        <dbReference type="SAM" id="Coils"/>
    </source>
</evidence>
<evidence type="ECO:0000256" key="6">
    <source>
        <dbReference type="SAM" id="MobiDB-lite"/>
    </source>
</evidence>
<keyword evidence="2" id="KW-0963">Cytoplasm</keyword>
<dbReference type="InterPro" id="IPR000435">
    <property type="entry name" value="Tektins"/>
</dbReference>
<reference evidence="7 8" key="1">
    <citation type="submission" date="2017-12" db="EMBL/GenBank/DDBJ databases">
        <title>Hemimetabolous genomes reveal molecular basis of termite eusociality.</title>
        <authorList>
            <person name="Harrison M.C."/>
            <person name="Jongepier E."/>
            <person name="Robertson H.M."/>
            <person name="Arning N."/>
            <person name="Bitard-Feildel T."/>
            <person name="Chao H."/>
            <person name="Childers C.P."/>
            <person name="Dinh H."/>
            <person name="Doddapaneni H."/>
            <person name="Dugan S."/>
            <person name="Gowin J."/>
            <person name="Greiner C."/>
            <person name="Han Y."/>
            <person name="Hu H."/>
            <person name="Hughes D.S.T."/>
            <person name="Huylmans A.-K."/>
            <person name="Kemena C."/>
            <person name="Kremer L.P.M."/>
            <person name="Lee S.L."/>
            <person name="Lopez-Ezquerra A."/>
            <person name="Mallet L."/>
            <person name="Monroy-Kuhn J.M."/>
            <person name="Moser A."/>
            <person name="Murali S.C."/>
            <person name="Muzny D.M."/>
            <person name="Otani S."/>
            <person name="Piulachs M.-D."/>
            <person name="Poelchau M."/>
            <person name="Qu J."/>
            <person name="Schaub F."/>
            <person name="Wada-Katsumata A."/>
            <person name="Worley K.C."/>
            <person name="Xie Q."/>
            <person name="Ylla G."/>
            <person name="Poulsen M."/>
            <person name="Gibbs R.A."/>
            <person name="Schal C."/>
            <person name="Richards S."/>
            <person name="Belles X."/>
            <person name="Korb J."/>
            <person name="Bornberg-Bauer E."/>
        </authorList>
    </citation>
    <scope>NUCLEOTIDE SEQUENCE [LARGE SCALE GENOMIC DNA]</scope>
    <source>
        <tissue evidence="7">Whole body</tissue>
    </source>
</reference>
<comment type="caution">
    <text evidence="7">The sequence shown here is derived from an EMBL/GenBank/DDBJ whole genome shotgun (WGS) entry which is preliminary data.</text>
</comment>
<gene>
    <name evidence="7" type="primary">TEKT4</name>
    <name evidence="7" type="ORF">B7P43_G02948</name>
</gene>
<feature type="coiled-coil region" evidence="5">
    <location>
        <begin position="194"/>
        <end position="221"/>
    </location>
</feature>
<dbReference type="FunCoup" id="A0A2J7Q0W3">
    <property type="interactions" value="2"/>
</dbReference>
<dbReference type="PRINTS" id="PR00511">
    <property type="entry name" value="TEKTIN"/>
</dbReference>
<keyword evidence="8" id="KW-1185">Reference proteome</keyword>
<dbReference type="GO" id="GO:0060271">
    <property type="term" value="P:cilium assembly"/>
    <property type="evidence" value="ECO:0007669"/>
    <property type="project" value="UniProtKB-UniRule"/>
</dbReference>
<dbReference type="Pfam" id="PF03148">
    <property type="entry name" value="Tektin"/>
    <property type="match status" value="1"/>
</dbReference>
<dbReference type="PANTHER" id="PTHR19960:SF12">
    <property type="entry name" value="TEKTIN-4"/>
    <property type="match status" value="1"/>
</dbReference>
<dbReference type="STRING" id="105785.A0A2J7Q0W3"/>
<dbReference type="PANTHER" id="PTHR19960">
    <property type="entry name" value="TEKTIN"/>
    <property type="match status" value="1"/>
</dbReference>
<organism evidence="7 8">
    <name type="scientific">Cryptotermes secundus</name>
    <dbReference type="NCBI Taxonomy" id="105785"/>
    <lineage>
        <taxon>Eukaryota</taxon>
        <taxon>Metazoa</taxon>
        <taxon>Ecdysozoa</taxon>
        <taxon>Arthropoda</taxon>
        <taxon>Hexapoda</taxon>
        <taxon>Insecta</taxon>
        <taxon>Pterygota</taxon>
        <taxon>Neoptera</taxon>
        <taxon>Polyneoptera</taxon>
        <taxon>Dictyoptera</taxon>
        <taxon>Blattodea</taxon>
        <taxon>Blattoidea</taxon>
        <taxon>Termitoidae</taxon>
        <taxon>Kalotermitidae</taxon>
        <taxon>Cryptotermitinae</taxon>
        <taxon>Cryptotermes</taxon>
    </lineage>
</organism>
<protein>
    <recommendedName>
        <fullName evidence="4">Tektin</fullName>
    </recommendedName>
</protein>
<accession>A0A2J7Q0W3</accession>
<dbReference type="AlphaFoldDB" id="A0A2J7Q0W3"/>
<dbReference type="GO" id="GO:0005930">
    <property type="term" value="C:axoneme"/>
    <property type="evidence" value="ECO:0007669"/>
    <property type="project" value="UniProtKB-SubCell"/>
</dbReference>
<evidence type="ECO:0000256" key="4">
    <source>
        <dbReference type="RuleBase" id="RU367040"/>
    </source>
</evidence>
<evidence type="ECO:0000256" key="1">
    <source>
        <dbReference type="ARBA" id="ARBA00007209"/>
    </source>
</evidence>
<evidence type="ECO:0000256" key="2">
    <source>
        <dbReference type="ARBA" id="ARBA00022490"/>
    </source>
</evidence>